<keyword evidence="1" id="KW-0812">Transmembrane</keyword>
<keyword evidence="1" id="KW-0472">Membrane</keyword>
<gene>
    <name evidence="2" type="ORF">AB0I59_13600</name>
</gene>
<dbReference type="RefSeq" id="WP_061259009.1">
    <property type="nucleotide sequence ID" value="NZ_JBFALK010000006.1"/>
</dbReference>
<accession>A0ABV3GDG8</accession>
<comment type="caution">
    <text evidence="2">The sequence shown here is derived from an EMBL/GenBank/DDBJ whole genome shotgun (WGS) entry which is preliminary data.</text>
</comment>
<reference evidence="2 3" key="1">
    <citation type="submission" date="2024-06" db="EMBL/GenBank/DDBJ databases">
        <title>The Natural Products Discovery Center: Release of the First 8490 Sequenced Strains for Exploring Actinobacteria Biosynthetic Diversity.</title>
        <authorList>
            <person name="Kalkreuter E."/>
            <person name="Kautsar S.A."/>
            <person name="Yang D."/>
            <person name="Bader C.D."/>
            <person name="Teijaro C.N."/>
            <person name="Fluegel L."/>
            <person name="Davis C.M."/>
            <person name="Simpson J.R."/>
            <person name="Lauterbach L."/>
            <person name="Steele A.D."/>
            <person name="Gui C."/>
            <person name="Meng S."/>
            <person name="Li G."/>
            <person name="Viehrig K."/>
            <person name="Ye F."/>
            <person name="Su P."/>
            <person name="Kiefer A.F."/>
            <person name="Nichols A."/>
            <person name="Cepeda A.J."/>
            <person name="Yan W."/>
            <person name="Fan B."/>
            <person name="Jiang Y."/>
            <person name="Adhikari A."/>
            <person name="Zheng C.-J."/>
            <person name="Schuster L."/>
            <person name="Cowan T.M."/>
            <person name="Smanski M.J."/>
            <person name="Chevrette M.G."/>
            <person name="De Carvalho L.P.S."/>
            <person name="Shen B."/>
        </authorList>
    </citation>
    <scope>NUCLEOTIDE SEQUENCE [LARGE SCALE GENOMIC DNA]</scope>
    <source>
        <strain evidence="2 3">NPDC050100</strain>
    </source>
</reference>
<evidence type="ECO:0000256" key="1">
    <source>
        <dbReference type="SAM" id="Phobius"/>
    </source>
</evidence>
<name>A0ABV3GDG8_MICGL</name>
<evidence type="ECO:0008006" key="4">
    <source>
        <dbReference type="Google" id="ProtNLM"/>
    </source>
</evidence>
<dbReference type="Proteomes" id="UP001551675">
    <property type="component" value="Unassembled WGS sequence"/>
</dbReference>
<sequence length="158" mass="17085">MRSHIGNRVGILLVGVALLAGGITMLLAARDRPGDEVLDLSFFTDNAWARPIGILLPVVIGLVATRWLLIASGWGRCGSRTGSGIAMLGVALKGVQGIGKLYVRLVGERRMRIRIDLLPDADPAEVIGRLNREAVSRVRGVVGRGDLPTLVRLHIRRR</sequence>
<keyword evidence="3" id="KW-1185">Reference proteome</keyword>
<evidence type="ECO:0000313" key="2">
    <source>
        <dbReference type="EMBL" id="MEV0969666.1"/>
    </source>
</evidence>
<organism evidence="2 3">
    <name type="scientific">Microtetraspora glauca</name>
    <dbReference type="NCBI Taxonomy" id="1996"/>
    <lineage>
        <taxon>Bacteria</taxon>
        <taxon>Bacillati</taxon>
        <taxon>Actinomycetota</taxon>
        <taxon>Actinomycetes</taxon>
        <taxon>Streptosporangiales</taxon>
        <taxon>Streptosporangiaceae</taxon>
        <taxon>Microtetraspora</taxon>
    </lineage>
</organism>
<keyword evidence="1" id="KW-1133">Transmembrane helix</keyword>
<protein>
    <recommendedName>
        <fullName evidence="4">Alkaline shock response membrane anchor protein AmaP</fullName>
    </recommendedName>
</protein>
<feature type="transmembrane region" description="Helical" evidence="1">
    <location>
        <begin position="52"/>
        <end position="70"/>
    </location>
</feature>
<proteinExistence type="predicted"/>
<dbReference type="EMBL" id="JBFALK010000006">
    <property type="protein sequence ID" value="MEV0969666.1"/>
    <property type="molecule type" value="Genomic_DNA"/>
</dbReference>
<evidence type="ECO:0000313" key="3">
    <source>
        <dbReference type="Proteomes" id="UP001551675"/>
    </source>
</evidence>